<dbReference type="EMBL" id="MEXR01000030">
    <property type="protein sequence ID" value="OGD09588.1"/>
    <property type="molecule type" value="Genomic_DNA"/>
</dbReference>
<feature type="transmembrane region" description="Helical" evidence="5">
    <location>
        <begin position="205"/>
        <end position="228"/>
    </location>
</feature>
<feature type="transmembrane region" description="Helical" evidence="5">
    <location>
        <begin position="66"/>
        <end position="90"/>
    </location>
</feature>
<feature type="transmembrane region" description="Helical" evidence="5">
    <location>
        <begin position="170"/>
        <end position="193"/>
    </location>
</feature>
<dbReference type="InterPro" id="IPR044880">
    <property type="entry name" value="NCX_ion-bd_dom_sf"/>
</dbReference>
<evidence type="ECO:0000256" key="3">
    <source>
        <dbReference type="ARBA" id="ARBA00022989"/>
    </source>
</evidence>
<proteinExistence type="predicted"/>
<keyword evidence="3 5" id="KW-1133">Transmembrane helix</keyword>
<keyword evidence="4 5" id="KW-0472">Membrane</keyword>
<evidence type="ECO:0000256" key="1">
    <source>
        <dbReference type="ARBA" id="ARBA00004141"/>
    </source>
</evidence>
<feature type="domain" description="Sodium/calcium exchanger membrane region" evidence="6">
    <location>
        <begin position="173"/>
        <end position="308"/>
    </location>
</feature>
<feature type="domain" description="Sodium/calcium exchanger membrane region" evidence="6">
    <location>
        <begin position="5"/>
        <end position="139"/>
    </location>
</feature>
<dbReference type="Gene3D" id="1.20.1420.30">
    <property type="entry name" value="NCX, central ion-binding region"/>
    <property type="match status" value="1"/>
</dbReference>
<protein>
    <recommendedName>
        <fullName evidence="6">Sodium/calcium exchanger membrane region domain-containing protein</fullName>
    </recommendedName>
</protein>
<gene>
    <name evidence="7" type="ORF">A2397_02800</name>
</gene>
<dbReference type="AlphaFoldDB" id="A0A1F4ZTZ5"/>
<sequence>MVETVAAFGFGLVVLVVSTQWFVKIAEKISVAAKISPLVVGATVVALGTSLPELVVSVTAAMRQDFGLAVGNIVGSNISNVLLVLPLGILKGRVRIGTTKTPRYVLPLGAATALFLVVNLSSQGVGRGGLLLFAGAIAVTVLELFWGLSGRDHEDGKRFKKSHAPKITPGDVLLLFGVLVGILGGGIIVVNSVENLATLTGLSTTFLGLTLTAIGTSIPELLATFFSVELKEDKMTVGNILGSNIYNLLAIGGILAMIGYIPIIDWQVGLFLIASTAMLGWMIFKFKGRNVPKQIAFMFLGGFCLYMLSLRS</sequence>
<comment type="caution">
    <text evidence="7">The sequence shown here is derived from an EMBL/GenBank/DDBJ whole genome shotgun (WGS) entry which is preliminary data.</text>
</comment>
<dbReference type="PANTHER" id="PTHR10846:SF8">
    <property type="entry name" value="INNER MEMBRANE PROTEIN YRBG"/>
    <property type="match status" value="1"/>
</dbReference>
<feature type="transmembrane region" description="Helical" evidence="5">
    <location>
        <begin position="291"/>
        <end position="309"/>
    </location>
</feature>
<evidence type="ECO:0000313" key="8">
    <source>
        <dbReference type="Proteomes" id="UP000176424"/>
    </source>
</evidence>
<dbReference type="GO" id="GO:0008273">
    <property type="term" value="F:calcium, potassium:sodium antiporter activity"/>
    <property type="evidence" value="ECO:0007669"/>
    <property type="project" value="TreeGrafter"/>
</dbReference>
<feature type="transmembrane region" description="Helical" evidence="5">
    <location>
        <begin position="35"/>
        <end position="60"/>
    </location>
</feature>
<dbReference type="Proteomes" id="UP000176424">
    <property type="component" value="Unassembled WGS sequence"/>
</dbReference>
<dbReference type="GO" id="GO:0005262">
    <property type="term" value="F:calcium channel activity"/>
    <property type="evidence" value="ECO:0007669"/>
    <property type="project" value="TreeGrafter"/>
</dbReference>
<dbReference type="InterPro" id="IPR004481">
    <property type="entry name" value="K/Na/Ca-exchanger"/>
</dbReference>
<accession>A0A1F4ZTZ5</accession>
<dbReference type="Pfam" id="PF01699">
    <property type="entry name" value="Na_Ca_ex"/>
    <property type="match status" value="2"/>
</dbReference>
<dbReference type="GO" id="GO:0006874">
    <property type="term" value="P:intracellular calcium ion homeostasis"/>
    <property type="evidence" value="ECO:0007669"/>
    <property type="project" value="TreeGrafter"/>
</dbReference>
<feature type="transmembrane region" description="Helical" evidence="5">
    <location>
        <begin position="128"/>
        <end position="149"/>
    </location>
</feature>
<evidence type="ECO:0000256" key="2">
    <source>
        <dbReference type="ARBA" id="ARBA00022692"/>
    </source>
</evidence>
<dbReference type="PANTHER" id="PTHR10846">
    <property type="entry name" value="SODIUM/POTASSIUM/CALCIUM EXCHANGER"/>
    <property type="match status" value="1"/>
</dbReference>
<keyword evidence="2 5" id="KW-0812">Transmembrane</keyword>
<name>A0A1F4ZTZ5_9BACT</name>
<feature type="transmembrane region" description="Helical" evidence="5">
    <location>
        <begin position="240"/>
        <end position="260"/>
    </location>
</feature>
<feature type="transmembrane region" description="Helical" evidence="5">
    <location>
        <begin position="6"/>
        <end position="23"/>
    </location>
</feature>
<feature type="transmembrane region" description="Helical" evidence="5">
    <location>
        <begin position="266"/>
        <end position="284"/>
    </location>
</feature>
<dbReference type="InterPro" id="IPR004837">
    <property type="entry name" value="NaCa_Exmemb"/>
</dbReference>
<dbReference type="STRING" id="1797263.A2397_02800"/>
<comment type="subcellular location">
    <subcellularLocation>
        <location evidence="1">Membrane</location>
        <topology evidence="1">Multi-pass membrane protein</topology>
    </subcellularLocation>
</comment>
<organism evidence="7 8">
    <name type="scientific">Candidatus Amesbacteria bacterium RIFOXYB1_FULL_44_23</name>
    <dbReference type="NCBI Taxonomy" id="1797263"/>
    <lineage>
        <taxon>Bacteria</taxon>
        <taxon>Candidatus Amesiibacteriota</taxon>
    </lineage>
</organism>
<evidence type="ECO:0000256" key="5">
    <source>
        <dbReference type="SAM" id="Phobius"/>
    </source>
</evidence>
<evidence type="ECO:0000313" key="7">
    <source>
        <dbReference type="EMBL" id="OGD09588.1"/>
    </source>
</evidence>
<dbReference type="GO" id="GO:0005886">
    <property type="term" value="C:plasma membrane"/>
    <property type="evidence" value="ECO:0007669"/>
    <property type="project" value="TreeGrafter"/>
</dbReference>
<reference evidence="7 8" key="1">
    <citation type="journal article" date="2016" name="Nat. Commun.">
        <title>Thousands of microbial genomes shed light on interconnected biogeochemical processes in an aquifer system.</title>
        <authorList>
            <person name="Anantharaman K."/>
            <person name="Brown C.T."/>
            <person name="Hug L.A."/>
            <person name="Sharon I."/>
            <person name="Castelle C.J."/>
            <person name="Probst A.J."/>
            <person name="Thomas B.C."/>
            <person name="Singh A."/>
            <person name="Wilkins M.J."/>
            <person name="Karaoz U."/>
            <person name="Brodie E.L."/>
            <person name="Williams K.H."/>
            <person name="Hubbard S.S."/>
            <person name="Banfield J.F."/>
        </authorList>
    </citation>
    <scope>NUCLEOTIDE SEQUENCE [LARGE SCALE GENOMIC DNA]</scope>
</reference>
<feature type="transmembrane region" description="Helical" evidence="5">
    <location>
        <begin position="102"/>
        <end position="122"/>
    </location>
</feature>
<evidence type="ECO:0000259" key="6">
    <source>
        <dbReference type="Pfam" id="PF01699"/>
    </source>
</evidence>
<evidence type="ECO:0000256" key="4">
    <source>
        <dbReference type="ARBA" id="ARBA00023136"/>
    </source>
</evidence>